<dbReference type="InterPro" id="IPR029058">
    <property type="entry name" value="AB_hydrolase_fold"/>
</dbReference>
<dbReference type="PANTHER" id="PTHR42103:SF2">
    <property type="entry name" value="AB HYDROLASE-1 DOMAIN-CONTAINING PROTEIN"/>
    <property type="match status" value="1"/>
</dbReference>
<organism evidence="2 3">
    <name type="scientific">Marinicella pacifica</name>
    <dbReference type="NCBI Taxonomy" id="1171543"/>
    <lineage>
        <taxon>Bacteria</taxon>
        <taxon>Pseudomonadati</taxon>
        <taxon>Pseudomonadota</taxon>
        <taxon>Gammaproteobacteria</taxon>
        <taxon>Lysobacterales</taxon>
        <taxon>Marinicellaceae</taxon>
        <taxon>Marinicella</taxon>
    </lineage>
</organism>
<dbReference type="GO" id="GO:0016787">
    <property type="term" value="F:hydrolase activity"/>
    <property type="evidence" value="ECO:0007669"/>
    <property type="project" value="UniProtKB-KW"/>
</dbReference>
<proteinExistence type="predicted"/>
<dbReference type="Pfam" id="PF00561">
    <property type="entry name" value="Abhydrolase_1"/>
    <property type="match status" value="1"/>
</dbReference>
<sequence>MSESPQFAEESTVLMIPGPAGQIEILTAPPVADAVDKNRVAIICHPHPLYGGTMRNKVTHMLEKAFREMGAYTVRFNFRGVGESDGVFDDGVGETDDLMAVYEWARQAKPDSKFWLAGFSFGCYVAMRAVHDINPEHFVTVAPPVERYDFTELDPPECPWLMVMGEEDDVVSPRAVYEYVEAQNPKPQLVTMKAGHFFHRRLLDLKGAVKNGLLRQVNTRSDD</sequence>
<dbReference type="Gene3D" id="3.40.50.1820">
    <property type="entry name" value="alpha/beta hydrolase"/>
    <property type="match status" value="1"/>
</dbReference>
<evidence type="ECO:0000313" key="3">
    <source>
        <dbReference type="Proteomes" id="UP000605253"/>
    </source>
</evidence>
<dbReference type="RefSeq" id="WP_188365445.1">
    <property type="nucleotide sequence ID" value="NZ_BAABJF010000003.1"/>
</dbReference>
<dbReference type="Proteomes" id="UP000605253">
    <property type="component" value="Unassembled WGS sequence"/>
</dbReference>
<dbReference type="AlphaFoldDB" id="A0A917CRR4"/>
<evidence type="ECO:0000259" key="1">
    <source>
        <dbReference type="Pfam" id="PF00561"/>
    </source>
</evidence>
<protein>
    <submittedName>
        <fullName evidence="2">Alpha/beta hydrolase</fullName>
    </submittedName>
</protein>
<reference evidence="2" key="1">
    <citation type="journal article" date="2014" name="Int. J. Syst. Evol. Microbiol.">
        <title>Complete genome sequence of Corynebacterium casei LMG S-19264T (=DSM 44701T), isolated from a smear-ripened cheese.</title>
        <authorList>
            <consortium name="US DOE Joint Genome Institute (JGI-PGF)"/>
            <person name="Walter F."/>
            <person name="Albersmeier A."/>
            <person name="Kalinowski J."/>
            <person name="Ruckert C."/>
        </authorList>
    </citation>
    <scope>NUCLEOTIDE SEQUENCE</scope>
    <source>
        <strain evidence="2">CGMCC 1.12181</strain>
    </source>
</reference>
<name>A0A917CRR4_9GAMM</name>
<feature type="domain" description="AB hydrolase-1" evidence="1">
    <location>
        <begin position="65"/>
        <end position="137"/>
    </location>
</feature>
<keyword evidence="2" id="KW-0378">Hydrolase</keyword>
<accession>A0A917CRR4</accession>
<dbReference type="PANTHER" id="PTHR42103">
    <property type="entry name" value="ALPHA/BETA-HYDROLASES SUPERFAMILY PROTEIN"/>
    <property type="match status" value="1"/>
</dbReference>
<dbReference type="SUPFAM" id="SSF53474">
    <property type="entry name" value="alpha/beta-Hydrolases"/>
    <property type="match status" value="1"/>
</dbReference>
<keyword evidence="3" id="KW-1185">Reference proteome</keyword>
<reference evidence="2" key="2">
    <citation type="submission" date="2020-09" db="EMBL/GenBank/DDBJ databases">
        <authorList>
            <person name="Sun Q."/>
            <person name="Zhou Y."/>
        </authorList>
    </citation>
    <scope>NUCLEOTIDE SEQUENCE</scope>
    <source>
        <strain evidence="2">CGMCC 1.12181</strain>
    </source>
</reference>
<dbReference type="InterPro" id="IPR000073">
    <property type="entry name" value="AB_hydrolase_1"/>
</dbReference>
<dbReference type="EMBL" id="BMEO01000007">
    <property type="protein sequence ID" value="GGF97332.1"/>
    <property type="molecule type" value="Genomic_DNA"/>
</dbReference>
<gene>
    <name evidence="2" type="ORF">GCM10011365_18440</name>
</gene>
<evidence type="ECO:0000313" key="2">
    <source>
        <dbReference type="EMBL" id="GGF97332.1"/>
    </source>
</evidence>
<comment type="caution">
    <text evidence="2">The sequence shown here is derived from an EMBL/GenBank/DDBJ whole genome shotgun (WGS) entry which is preliminary data.</text>
</comment>